<feature type="compositionally biased region" description="Low complexity" evidence="1">
    <location>
        <begin position="27"/>
        <end position="40"/>
    </location>
</feature>
<dbReference type="InterPro" id="IPR001810">
    <property type="entry name" value="F-box_dom"/>
</dbReference>
<keyword evidence="4" id="KW-1185">Reference proteome</keyword>
<evidence type="ECO:0000256" key="1">
    <source>
        <dbReference type="SAM" id="MobiDB-lite"/>
    </source>
</evidence>
<gene>
    <name evidence="3" type="ORF">LY89DRAFT_437355</name>
</gene>
<dbReference type="GeneID" id="28817247"/>
<dbReference type="CDD" id="cd09917">
    <property type="entry name" value="F-box_SF"/>
    <property type="match status" value="1"/>
</dbReference>
<accession>A0A194XJD4</accession>
<dbReference type="STRING" id="149040.A0A194XJD4"/>
<dbReference type="SUPFAM" id="SSF81383">
    <property type="entry name" value="F-box domain"/>
    <property type="match status" value="1"/>
</dbReference>
<dbReference type="Pfam" id="PF00646">
    <property type="entry name" value="F-box"/>
    <property type="match status" value="1"/>
</dbReference>
<protein>
    <recommendedName>
        <fullName evidence="2">F-box domain-containing protein</fullName>
    </recommendedName>
</protein>
<evidence type="ECO:0000313" key="4">
    <source>
        <dbReference type="Proteomes" id="UP000070700"/>
    </source>
</evidence>
<evidence type="ECO:0000313" key="3">
    <source>
        <dbReference type="EMBL" id="KUJ20236.1"/>
    </source>
</evidence>
<name>A0A194XJD4_MOLSC</name>
<proteinExistence type="predicted"/>
<dbReference type="AlphaFoldDB" id="A0A194XJD4"/>
<dbReference type="Proteomes" id="UP000070700">
    <property type="component" value="Unassembled WGS sequence"/>
</dbReference>
<feature type="domain" description="F-box" evidence="2">
    <location>
        <begin position="138"/>
        <end position="185"/>
    </location>
</feature>
<dbReference type="InParanoid" id="A0A194XJD4"/>
<feature type="region of interest" description="Disordered" evidence="1">
    <location>
        <begin position="26"/>
        <end position="89"/>
    </location>
</feature>
<organism evidence="3 4">
    <name type="scientific">Mollisia scopiformis</name>
    <name type="common">Conifer needle endophyte fungus</name>
    <name type="synonym">Phialocephala scopiformis</name>
    <dbReference type="NCBI Taxonomy" id="149040"/>
    <lineage>
        <taxon>Eukaryota</taxon>
        <taxon>Fungi</taxon>
        <taxon>Dikarya</taxon>
        <taxon>Ascomycota</taxon>
        <taxon>Pezizomycotina</taxon>
        <taxon>Leotiomycetes</taxon>
        <taxon>Helotiales</taxon>
        <taxon>Mollisiaceae</taxon>
        <taxon>Mollisia</taxon>
    </lineage>
</organism>
<reference evidence="3 4" key="1">
    <citation type="submission" date="2015-10" db="EMBL/GenBank/DDBJ databases">
        <title>Full genome of DAOMC 229536 Phialocephala scopiformis, a fungal endophyte of spruce producing the potent anti-insectan compound rugulosin.</title>
        <authorList>
            <consortium name="DOE Joint Genome Institute"/>
            <person name="Walker A.K."/>
            <person name="Frasz S.L."/>
            <person name="Seifert K.A."/>
            <person name="Miller J.D."/>
            <person name="Mondo S.J."/>
            <person name="Labutti K."/>
            <person name="Lipzen A."/>
            <person name="Dockter R."/>
            <person name="Kennedy M."/>
            <person name="Grigoriev I.V."/>
            <person name="Spatafora J.W."/>
        </authorList>
    </citation>
    <scope>NUCLEOTIDE SEQUENCE [LARGE SCALE GENOMIC DNA]</scope>
    <source>
        <strain evidence="3 4">CBS 120377</strain>
    </source>
</reference>
<dbReference type="SMART" id="SM00256">
    <property type="entry name" value="FBOX"/>
    <property type="match status" value="1"/>
</dbReference>
<dbReference type="PROSITE" id="PS50181">
    <property type="entry name" value="FBOX"/>
    <property type="match status" value="1"/>
</dbReference>
<sequence>MDPLHITEFASERYFSKLRQLNENAESASSLSSATPATPANAPPLPPLQGPTFTLPLGRQRSLDNELPPLTLRPSDQKKRSLGHDLTALRTQRRPSFTGSFGRLSSKVNVIHKTPSIVEHHEQILAEDPSAPPNLSLCDLFLALPTELQAQIISPLPIHTILTLRLVSKSFHTIVTLNESPIARYHVSHSLPSYALRLYPLPDPTEINLHYLCSIWHRLHVALKLSTMIASQATKEIFLRTTEAQRLEFEPQHRRMRQRLMPLVFTLFHFFETYRNLHVQLLMSNGLPLSHQPFTLNPIETQVMEMYDDQTLLKVHQVFPLVVSSFSRRLRPPSYAGRLERSLKGYLKDRPPDEVYATILAVGGLRQAQRFWETKGYNARRAAVDTWYGFVTRSPIEAPAKSKMSLQKITHLGRKKANPVIEAANSEVAAGHDLTSCNEWFCVKPSCQASRRRHSTDNLVFHSSLAAGPPMSPLTRDQLRLVLPDLQHLSNIWMHTAEALILERKIVDRPQDIKRNTQVLLELIRDDGTDGTDDWTTGNTSEITRRAAAEPQDGNVSD</sequence>
<evidence type="ECO:0000259" key="2">
    <source>
        <dbReference type="PROSITE" id="PS50181"/>
    </source>
</evidence>
<dbReference type="EMBL" id="KQ947409">
    <property type="protein sequence ID" value="KUJ20236.1"/>
    <property type="molecule type" value="Genomic_DNA"/>
</dbReference>
<dbReference type="InterPro" id="IPR036047">
    <property type="entry name" value="F-box-like_dom_sf"/>
</dbReference>
<dbReference type="RefSeq" id="XP_018074591.1">
    <property type="nucleotide sequence ID" value="XM_018207521.1"/>
</dbReference>
<feature type="region of interest" description="Disordered" evidence="1">
    <location>
        <begin position="530"/>
        <end position="558"/>
    </location>
</feature>
<dbReference type="OrthoDB" id="5396937at2759"/>
<dbReference type="KEGG" id="psco:LY89DRAFT_437355"/>